<feature type="signal peptide" evidence="1">
    <location>
        <begin position="1"/>
        <end position="28"/>
    </location>
</feature>
<feature type="chain" id="PRO_5037195327" description="DUF2125 domain-containing protein" evidence="1">
    <location>
        <begin position="29"/>
        <end position="522"/>
    </location>
</feature>
<protein>
    <recommendedName>
        <fullName evidence="4">DUF2125 domain-containing protein</fullName>
    </recommendedName>
</protein>
<dbReference type="AlphaFoldDB" id="A0A917AED2"/>
<keyword evidence="3" id="KW-1185">Reference proteome</keyword>
<organism evidence="2 3">
    <name type="scientific">Primorskyibacter flagellatus</name>
    <dbReference type="NCBI Taxonomy" id="1387277"/>
    <lineage>
        <taxon>Bacteria</taxon>
        <taxon>Pseudomonadati</taxon>
        <taxon>Pseudomonadota</taxon>
        <taxon>Alphaproteobacteria</taxon>
        <taxon>Rhodobacterales</taxon>
        <taxon>Roseobacteraceae</taxon>
        <taxon>Primorskyibacter</taxon>
    </lineage>
</organism>
<evidence type="ECO:0000313" key="2">
    <source>
        <dbReference type="EMBL" id="GGE44295.1"/>
    </source>
</evidence>
<accession>A0A917AED2</accession>
<sequence length="522" mass="54690">MTTRLRTGGAATGSALALMLSLTGPARADVTPQDVWTQFRDYLETFGYTVTTTPDSSGADLSMDSLTMTMALPPEPGSDLPGTVTVTLGGMSLRGLGDGTVSVEMPASVPLEVFMDGPEDKDLTVKSTLDSTGFSMIASGNPDDITYTFTAARMAWDVSEFEGQPGKVVSPEALSLVMEGMRGTTQLSKDGALTRVQQEMTLASMSYDIDISNPEPGKSERVTLAGTLSGLTSTADGTLPQVDDPSDLSAAIADGYAIDAGIRYAAGNSNFDFKDEKSQMQGTSKSQGGSFDVTLSADGLAYDATATGVELSLQGSQFPFPVTSTLAGLGFGLKMPVVASEDDQPFGASFKVTELVVPEPLWSMIDPTNAFPHDPITAEVELDGSGRFLLSFLSDSDMAELQRGEREIGTLSGMAIRSLLLKGAGATVAATADMTFRDFPLPPRKDVKPDMVGTADVRMTGVTGLLNKLAQMGLIPAAQAMMAAGMIQQIGKPEGGADDFSAKIEMTPNGNMLINGMPMPFN</sequence>
<evidence type="ECO:0000313" key="3">
    <source>
        <dbReference type="Proteomes" id="UP000612855"/>
    </source>
</evidence>
<dbReference type="RefSeq" id="WP_188479051.1">
    <property type="nucleotide sequence ID" value="NZ_BMFJ01000002.1"/>
</dbReference>
<gene>
    <name evidence="2" type="ORF">GCM10011360_34420</name>
</gene>
<keyword evidence="1" id="KW-0732">Signal</keyword>
<evidence type="ECO:0000256" key="1">
    <source>
        <dbReference type="SAM" id="SignalP"/>
    </source>
</evidence>
<proteinExistence type="predicted"/>
<dbReference type="Proteomes" id="UP000612855">
    <property type="component" value="Unassembled WGS sequence"/>
</dbReference>
<dbReference type="EMBL" id="BMFJ01000002">
    <property type="protein sequence ID" value="GGE44295.1"/>
    <property type="molecule type" value="Genomic_DNA"/>
</dbReference>
<reference evidence="3" key="1">
    <citation type="journal article" date="2019" name="Int. J. Syst. Evol. Microbiol.">
        <title>The Global Catalogue of Microorganisms (GCM) 10K type strain sequencing project: providing services to taxonomists for standard genome sequencing and annotation.</title>
        <authorList>
            <consortium name="The Broad Institute Genomics Platform"/>
            <consortium name="The Broad Institute Genome Sequencing Center for Infectious Disease"/>
            <person name="Wu L."/>
            <person name="Ma J."/>
        </authorList>
    </citation>
    <scope>NUCLEOTIDE SEQUENCE [LARGE SCALE GENOMIC DNA]</scope>
    <source>
        <strain evidence="3">CGMCC 1.12664</strain>
    </source>
</reference>
<name>A0A917AED2_9RHOB</name>
<comment type="caution">
    <text evidence="2">The sequence shown here is derived from an EMBL/GenBank/DDBJ whole genome shotgun (WGS) entry which is preliminary data.</text>
</comment>
<evidence type="ECO:0008006" key="4">
    <source>
        <dbReference type="Google" id="ProtNLM"/>
    </source>
</evidence>